<keyword evidence="2" id="KW-1185">Reference proteome</keyword>
<dbReference type="Proteomes" id="UP001430953">
    <property type="component" value="Unassembled WGS sequence"/>
</dbReference>
<reference evidence="1 2" key="1">
    <citation type="submission" date="2023-03" db="EMBL/GenBank/DDBJ databases">
        <title>High recombination rates correlate with genetic variation in Cardiocondyla obscurior ants.</title>
        <authorList>
            <person name="Errbii M."/>
        </authorList>
    </citation>
    <scope>NUCLEOTIDE SEQUENCE [LARGE SCALE GENOMIC DNA]</scope>
    <source>
        <strain evidence="1">Alpha-2009</strain>
        <tissue evidence="1">Whole body</tissue>
    </source>
</reference>
<accession>A0AAW2FAN8</accession>
<comment type="caution">
    <text evidence="1">The sequence shown here is derived from an EMBL/GenBank/DDBJ whole genome shotgun (WGS) entry which is preliminary data.</text>
</comment>
<name>A0AAW2FAN8_9HYME</name>
<gene>
    <name evidence="1" type="ORF">PUN28_012793</name>
</gene>
<proteinExistence type="predicted"/>
<dbReference type="EMBL" id="JADYXP020000013">
    <property type="protein sequence ID" value="KAL0111027.1"/>
    <property type="molecule type" value="Genomic_DNA"/>
</dbReference>
<protein>
    <submittedName>
        <fullName evidence="1">Uncharacterized protein</fullName>
    </submittedName>
</protein>
<dbReference type="AlphaFoldDB" id="A0AAW2FAN8"/>
<sequence length="138" mass="16386">MILEPFVYSVKLFAQSLTFHACKHHLLYLFLQNNIHEMSVALNKLFLVLLSWVPINLCKIKLVCTTMFFCNCYRVLFTSQNFHSKISESRINCIYFIYYCSCTCGFIKKNLTNNIFVWQMHITMSFHEQMLEESARKS</sequence>
<organism evidence="1 2">
    <name type="scientific">Cardiocondyla obscurior</name>
    <dbReference type="NCBI Taxonomy" id="286306"/>
    <lineage>
        <taxon>Eukaryota</taxon>
        <taxon>Metazoa</taxon>
        <taxon>Ecdysozoa</taxon>
        <taxon>Arthropoda</taxon>
        <taxon>Hexapoda</taxon>
        <taxon>Insecta</taxon>
        <taxon>Pterygota</taxon>
        <taxon>Neoptera</taxon>
        <taxon>Endopterygota</taxon>
        <taxon>Hymenoptera</taxon>
        <taxon>Apocrita</taxon>
        <taxon>Aculeata</taxon>
        <taxon>Formicoidea</taxon>
        <taxon>Formicidae</taxon>
        <taxon>Myrmicinae</taxon>
        <taxon>Cardiocondyla</taxon>
    </lineage>
</organism>
<evidence type="ECO:0000313" key="1">
    <source>
        <dbReference type="EMBL" id="KAL0111027.1"/>
    </source>
</evidence>
<evidence type="ECO:0000313" key="2">
    <source>
        <dbReference type="Proteomes" id="UP001430953"/>
    </source>
</evidence>